<dbReference type="EMBL" id="LGGO01000037">
    <property type="protein sequence ID" value="KUK77395.1"/>
    <property type="molecule type" value="Genomic_DNA"/>
</dbReference>
<comment type="subcellular location">
    <subcellularLocation>
        <location evidence="1">Cell inner membrane</location>
        <topology evidence="1">Multi-pass membrane protein</topology>
    </subcellularLocation>
</comment>
<evidence type="ECO:0000256" key="2">
    <source>
        <dbReference type="ARBA" id="ARBA00022475"/>
    </source>
</evidence>
<dbReference type="GO" id="GO:0022857">
    <property type="term" value="F:transmembrane transporter activity"/>
    <property type="evidence" value="ECO:0007669"/>
    <property type="project" value="TreeGrafter"/>
</dbReference>
<evidence type="ECO:0000256" key="1">
    <source>
        <dbReference type="ARBA" id="ARBA00004429"/>
    </source>
</evidence>
<feature type="domain" description="TRAP C4-dicarboxylate transport system permease DctM subunit" evidence="8">
    <location>
        <begin position="6"/>
        <end position="415"/>
    </location>
</feature>
<accession>A0A117M0D6</accession>
<evidence type="ECO:0000256" key="7">
    <source>
        <dbReference type="SAM" id="Phobius"/>
    </source>
</evidence>
<dbReference type="NCBIfam" id="TIGR00786">
    <property type="entry name" value="dctM"/>
    <property type="match status" value="1"/>
</dbReference>
<feature type="transmembrane region" description="Helical" evidence="7">
    <location>
        <begin position="212"/>
        <end position="234"/>
    </location>
</feature>
<dbReference type="Pfam" id="PF06808">
    <property type="entry name" value="DctM"/>
    <property type="match status" value="1"/>
</dbReference>
<evidence type="ECO:0000256" key="6">
    <source>
        <dbReference type="ARBA" id="ARBA00023136"/>
    </source>
</evidence>
<dbReference type="PIRSF" id="PIRSF006066">
    <property type="entry name" value="HI0050"/>
    <property type="match status" value="1"/>
</dbReference>
<proteinExistence type="predicted"/>
<feature type="transmembrane region" description="Helical" evidence="7">
    <location>
        <begin position="313"/>
        <end position="342"/>
    </location>
</feature>
<organism evidence="9 10">
    <name type="scientific">candidate division WS6 bacterium 34_10</name>
    <dbReference type="NCBI Taxonomy" id="1641389"/>
    <lineage>
        <taxon>Bacteria</taxon>
        <taxon>Candidatus Dojkabacteria</taxon>
    </lineage>
</organism>
<dbReference type="InterPro" id="IPR004681">
    <property type="entry name" value="TRAP_DctM"/>
</dbReference>
<evidence type="ECO:0000256" key="5">
    <source>
        <dbReference type="ARBA" id="ARBA00022989"/>
    </source>
</evidence>
<feature type="transmembrane region" description="Helical" evidence="7">
    <location>
        <begin position="240"/>
        <end position="259"/>
    </location>
</feature>
<gene>
    <name evidence="9" type="ORF">XD93_0352</name>
</gene>
<evidence type="ECO:0000256" key="3">
    <source>
        <dbReference type="ARBA" id="ARBA00022519"/>
    </source>
</evidence>
<feature type="transmembrane region" description="Helical" evidence="7">
    <location>
        <begin position="132"/>
        <end position="157"/>
    </location>
</feature>
<keyword evidence="4 7" id="KW-0812">Transmembrane</keyword>
<feature type="transmembrane region" description="Helical" evidence="7">
    <location>
        <begin position="169"/>
        <end position="191"/>
    </location>
</feature>
<keyword evidence="5 7" id="KW-1133">Transmembrane helix</keyword>
<feature type="transmembrane region" description="Helical" evidence="7">
    <location>
        <begin position="52"/>
        <end position="71"/>
    </location>
</feature>
<reference evidence="10" key="1">
    <citation type="journal article" date="2015" name="MBio">
        <title>Genome-Resolved Metagenomic Analysis Reveals Roles for Candidate Phyla and Other Microbial Community Members in Biogeochemical Transformations in Oil Reservoirs.</title>
        <authorList>
            <person name="Hu P."/>
            <person name="Tom L."/>
            <person name="Singh A."/>
            <person name="Thomas B.C."/>
            <person name="Baker B.J."/>
            <person name="Piceno Y.M."/>
            <person name="Andersen G.L."/>
            <person name="Banfield J.F."/>
        </authorList>
    </citation>
    <scope>NUCLEOTIDE SEQUENCE [LARGE SCALE GENOMIC DNA]</scope>
</reference>
<comment type="caution">
    <text evidence="9">The sequence shown here is derived from an EMBL/GenBank/DDBJ whole genome shotgun (WGS) entry which is preliminary data.</text>
</comment>
<evidence type="ECO:0000313" key="9">
    <source>
        <dbReference type="EMBL" id="KUK77395.1"/>
    </source>
</evidence>
<protein>
    <submittedName>
        <fullName evidence="9">Trap dicarboxylate transporter, dctm subunit</fullName>
    </submittedName>
</protein>
<keyword evidence="3" id="KW-0997">Cell inner membrane</keyword>
<feature type="transmembrane region" description="Helical" evidence="7">
    <location>
        <begin position="6"/>
        <end position="32"/>
    </location>
</feature>
<feature type="transmembrane region" description="Helical" evidence="7">
    <location>
        <begin position="271"/>
        <end position="293"/>
    </location>
</feature>
<feature type="transmembrane region" description="Helical" evidence="7">
    <location>
        <begin position="399"/>
        <end position="425"/>
    </location>
</feature>
<dbReference type="InterPro" id="IPR010656">
    <property type="entry name" value="DctM"/>
</dbReference>
<evidence type="ECO:0000256" key="4">
    <source>
        <dbReference type="ARBA" id="ARBA00022692"/>
    </source>
</evidence>
<keyword evidence="2" id="KW-1003">Cell membrane</keyword>
<name>A0A117M0D6_9BACT</name>
<dbReference type="GO" id="GO:0005886">
    <property type="term" value="C:plasma membrane"/>
    <property type="evidence" value="ECO:0007669"/>
    <property type="project" value="UniProtKB-SubCell"/>
</dbReference>
<dbReference type="AlphaFoldDB" id="A0A117M0D6"/>
<keyword evidence="6 7" id="KW-0472">Membrane</keyword>
<dbReference type="PANTHER" id="PTHR33362:SF4">
    <property type="entry name" value="2,3-DIKETO-L-GULONATE TRAP TRANSPORTER LARGE PERMEASE PROTEIN YIAN"/>
    <property type="match status" value="1"/>
</dbReference>
<sequence length="426" mass="45805">MVYVVLFFAIFLLMGMPVAFAIGISGFIFFILQPTLPYTMPVQLVLSQTQNFPLLAIPMFIFAGNLMNNSGITKRLVNLSSVLVGHKPGGLAQTSVVLSSLMGGVSGSAIADSSMESRILGPDMTKQGYARGYSAGINGYSALITISIPPSIGLVLYGSIGEVSIGRLFAGGIGPGLLMMLSLMLTVSITAKKKGYLPENKARAPLKKMAATFMKSIWAIFFPLILLVTLRLGLMLPSEAGALAAVYALAVGLVIYRELTWERFKNAIFDTILDVGMIMYLIALSGMVSYGITWEMIPQLLSQYLLGLSDNPLIITIIILLFLLLLGTVIDSTVIILLLTSILVPVMKNLGVDLVYFGVVMVITCAIGLFTPPVGVGMYSVCSIMNCSVGEFLRESWQFFIAVVAVISLCVLFPSIVTFIPNLIFG</sequence>
<evidence type="ECO:0000259" key="8">
    <source>
        <dbReference type="Pfam" id="PF06808"/>
    </source>
</evidence>
<dbReference type="Proteomes" id="UP000053904">
    <property type="component" value="Unassembled WGS sequence"/>
</dbReference>
<evidence type="ECO:0000313" key="10">
    <source>
        <dbReference type="Proteomes" id="UP000053904"/>
    </source>
</evidence>
<dbReference type="PANTHER" id="PTHR33362">
    <property type="entry name" value="SIALIC ACID TRAP TRANSPORTER PERMEASE PROTEIN SIAT-RELATED"/>
    <property type="match status" value="1"/>
</dbReference>
<feature type="transmembrane region" description="Helical" evidence="7">
    <location>
        <begin position="354"/>
        <end position="379"/>
    </location>
</feature>